<dbReference type="SUPFAM" id="SSF56112">
    <property type="entry name" value="Protein kinase-like (PK-like)"/>
    <property type="match status" value="1"/>
</dbReference>
<dbReference type="SMART" id="SM00146">
    <property type="entry name" value="PI3Kc"/>
    <property type="match status" value="1"/>
</dbReference>
<dbReference type="Pfam" id="PF00454">
    <property type="entry name" value="PI3_PI4_kinase"/>
    <property type="match status" value="1"/>
</dbReference>
<dbReference type="PROSITE" id="PS50290">
    <property type="entry name" value="PI3_4_KINASE_3"/>
    <property type="match status" value="1"/>
</dbReference>
<feature type="region of interest" description="Disordered" evidence="5">
    <location>
        <begin position="1"/>
        <end position="43"/>
    </location>
</feature>
<accession>A0A7S0BNV7</accession>
<keyword evidence="3" id="KW-0808">Transferase</keyword>
<reference evidence="7" key="1">
    <citation type="submission" date="2021-01" db="EMBL/GenBank/DDBJ databases">
        <authorList>
            <person name="Corre E."/>
            <person name="Pelletier E."/>
            <person name="Niang G."/>
            <person name="Scheremetjew M."/>
            <person name="Finn R."/>
            <person name="Kale V."/>
            <person name="Holt S."/>
            <person name="Cochrane G."/>
            <person name="Meng A."/>
            <person name="Brown T."/>
            <person name="Cohen L."/>
        </authorList>
    </citation>
    <scope>NUCLEOTIDE SEQUENCE</scope>
    <source>
        <strain evidence="7">UTEX LB 2760</strain>
    </source>
</reference>
<evidence type="ECO:0000256" key="4">
    <source>
        <dbReference type="ARBA" id="ARBA00022777"/>
    </source>
</evidence>
<keyword evidence="4" id="KW-0418">Kinase</keyword>
<organism evidence="7">
    <name type="scientific">Rhodosorus marinus</name>
    <dbReference type="NCBI Taxonomy" id="101924"/>
    <lineage>
        <taxon>Eukaryota</taxon>
        <taxon>Rhodophyta</taxon>
        <taxon>Stylonematophyceae</taxon>
        <taxon>Stylonematales</taxon>
        <taxon>Stylonemataceae</taxon>
        <taxon>Rhodosorus</taxon>
    </lineage>
</organism>
<dbReference type="InterPro" id="IPR036940">
    <property type="entry name" value="PI3/4_kinase_cat_sf"/>
</dbReference>
<dbReference type="AlphaFoldDB" id="A0A7S0BNV7"/>
<proteinExistence type="predicted"/>
<dbReference type="GO" id="GO:0004430">
    <property type="term" value="F:1-phosphatidylinositol 4-kinase activity"/>
    <property type="evidence" value="ECO:0007669"/>
    <property type="project" value="UniProtKB-EC"/>
</dbReference>
<gene>
    <name evidence="7" type="ORF">RMAR0315_LOCUS8851</name>
</gene>
<dbReference type="PANTHER" id="PTHR10048">
    <property type="entry name" value="PHOSPHATIDYLINOSITOL KINASE"/>
    <property type="match status" value="1"/>
</dbReference>
<dbReference type="PROSITE" id="PS00916">
    <property type="entry name" value="PI3_4_KINASE_2"/>
    <property type="match status" value="1"/>
</dbReference>
<evidence type="ECO:0000256" key="3">
    <source>
        <dbReference type="ARBA" id="ARBA00022679"/>
    </source>
</evidence>
<dbReference type="FunFam" id="1.10.1070.11:FF:000016">
    <property type="entry name" value="PIK1p Phosphatidylinositol 4-kinase"/>
    <property type="match status" value="1"/>
</dbReference>
<evidence type="ECO:0000259" key="6">
    <source>
        <dbReference type="PROSITE" id="PS50290"/>
    </source>
</evidence>
<name>A0A7S0BNV7_9RHOD</name>
<evidence type="ECO:0000256" key="1">
    <source>
        <dbReference type="ARBA" id="ARBA00001686"/>
    </source>
</evidence>
<dbReference type="GO" id="GO:0046854">
    <property type="term" value="P:phosphatidylinositol phosphate biosynthetic process"/>
    <property type="evidence" value="ECO:0007669"/>
    <property type="project" value="InterPro"/>
</dbReference>
<dbReference type="GO" id="GO:0016020">
    <property type="term" value="C:membrane"/>
    <property type="evidence" value="ECO:0007669"/>
    <property type="project" value="TreeGrafter"/>
</dbReference>
<feature type="compositionally biased region" description="Acidic residues" evidence="5">
    <location>
        <begin position="1"/>
        <end position="22"/>
    </location>
</feature>
<dbReference type="InterPro" id="IPR018936">
    <property type="entry name" value="PI3/4_kinase_CS"/>
</dbReference>
<dbReference type="InterPro" id="IPR011009">
    <property type="entry name" value="Kinase-like_dom_sf"/>
</dbReference>
<evidence type="ECO:0000313" key="7">
    <source>
        <dbReference type="EMBL" id="CAD8398859.1"/>
    </source>
</evidence>
<dbReference type="EC" id="2.7.1.67" evidence="2"/>
<evidence type="ECO:0000256" key="5">
    <source>
        <dbReference type="SAM" id="MobiDB-lite"/>
    </source>
</evidence>
<evidence type="ECO:0000256" key="2">
    <source>
        <dbReference type="ARBA" id="ARBA00012169"/>
    </source>
</evidence>
<protein>
    <recommendedName>
        <fullName evidence="2">1-phosphatidylinositol 4-kinase</fullName>
        <ecNumber evidence="2">2.7.1.67</ecNumber>
    </recommendedName>
</protein>
<feature type="region of interest" description="Disordered" evidence="5">
    <location>
        <begin position="226"/>
        <end position="249"/>
    </location>
</feature>
<dbReference type="Gene3D" id="3.30.1010.10">
    <property type="entry name" value="Phosphatidylinositol 3-kinase Catalytic Subunit, Chain A, domain 4"/>
    <property type="match status" value="1"/>
</dbReference>
<comment type="catalytic activity">
    <reaction evidence="1">
        <text>a 1,2-diacyl-sn-glycero-3-phospho-(1D-myo-inositol) + ATP = a 1,2-diacyl-sn-glycero-3-phospho-(1D-myo-inositol 4-phosphate) + ADP + H(+)</text>
        <dbReference type="Rhea" id="RHEA:19877"/>
        <dbReference type="ChEBI" id="CHEBI:15378"/>
        <dbReference type="ChEBI" id="CHEBI:30616"/>
        <dbReference type="ChEBI" id="CHEBI:57880"/>
        <dbReference type="ChEBI" id="CHEBI:58178"/>
        <dbReference type="ChEBI" id="CHEBI:456216"/>
        <dbReference type="EC" id="2.7.1.67"/>
    </reaction>
</comment>
<dbReference type="InterPro" id="IPR015433">
    <property type="entry name" value="PI3/4_kinase"/>
</dbReference>
<feature type="domain" description="PI3K/PI4K catalytic" evidence="6">
    <location>
        <begin position="254"/>
        <end position="530"/>
    </location>
</feature>
<dbReference type="GO" id="GO:0048015">
    <property type="term" value="P:phosphatidylinositol-mediated signaling"/>
    <property type="evidence" value="ECO:0007669"/>
    <property type="project" value="TreeGrafter"/>
</dbReference>
<dbReference type="InterPro" id="IPR000403">
    <property type="entry name" value="PI3/4_kinase_cat_dom"/>
</dbReference>
<sequence>MQEVEEPPETENEDGGGNEIEDNNSGIKPVDHSASQQRGHQRRSTGQFLLKVDTVGDGVGDVALQLGGIGEGEKEDLDKWLRLRKERSNFFHAELDFVKCLTDLSYHLFTVARPQRKAILRSELEKLNEYIPRHAFIPVLGFRHRVLRIVPEEAFVFSTKERSPFLLTFEVEKLPMENDLFPMPQTKQSLRRKIKETLPDDVGQVPNQPEETFKYEPDVSVRRADDLYPEDENDDNSDARTENDDGEHVNPQVIEAFGELFTEKENRLKLVSPHKEVAGWGLASCIIKSRDQLRQEMVAMRLISEFYQAFQAAKLKVWIKPYQILATSADSGFIETIKNAQSLSSLRSDPKFTNLRAFFRSNFGGEGSSRFKKAVSNFVRSMAGYSVVTYILAIKDRHNGNLMIDSDGHISHIDFGFLLSNSPGGNREFERAPFKLTQDMIDVMGGPKSSHFRRFRKYGRKAYAEACKHMNKILLEVDMMFSGNESMPCFVGGRKVVLDGIRERMMPNASTQERMQQFDTLIKQSSNNWTTYWYDRYQKCFTGVA</sequence>
<dbReference type="Gene3D" id="1.10.1070.11">
    <property type="entry name" value="Phosphatidylinositol 3-/4-kinase, catalytic domain"/>
    <property type="match status" value="1"/>
</dbReference>
<dbReference type="GO" id="GO:0005737">
    <property type="term" value="C:cytoplasm"/>
    <property type="evidence" value="ECO:0007669"/>
    <property type="project" value="TreeGrafter"/>
</dbReference>
<feature type="compositionally biased region" description="Acidic residues" evidence="5">
    <location>
        <begin position="227"/>
        <end position="236"/>
    </location>
</feature>
<feature type="compositionally biased region" description="Basic and acidic residues" evidence="5">
    <location>
        <begin position="237"/>
        <end position="248"/>
    </location>
</feature>
<dbReference type="EMBL" id="HBEK01016226">
    <property type="protein sequence ID" value="CAD8398859.1"/>
    <property type="molecule type" value="Transcribed_RNA"/>
</dbReference>
<dbReference type="PANTHER" id="PTHR10048:SF22">
    <property type="entry name" value="PHOSPHATIDYLINOSITOL 4-KINASE BETA"/>
    <property type="match status" value="1"/>
</dbReference>